<evidence type="ECO:0000313" key="2">
    <source>
        <dbReference type="EMBL" id="RRG19074.1"/>
    </source>
</evidence>
<dbReference type="RefSeq" id="WP_125032092.1">
    <property type="nucleotide sequence ID" value="NZ_JAPXVP010000024.1"/>
</dbReference>
<keyword evidence="1" id="KW-0812">Transmembrane</keyword>
<feature type="transmembrane region" description="Helical" evidence="1">
    <location>
        <begin position="220"/>
        <end position="238"/>
    </location>
</feature>
<dbReference type="OrthoDB" id="8807075at2"/>
<name>A0A425XWR5_9BACT</name>
<protein>
    <submittedName>
        <fullName evidence="2">Uncharacterized protein</fullName>
    </submittedName>
</protein>
<dbReference type="EMBL" id="QQWG01000027">
    <property type="protein sequence ID" value="RRG19074.1"/>
    <property type="molecule type" value="Genomic_DNA"/>
</dbReference>
<reference evidence="2 3" key="1">
    <citation type="submission" date="2018-07" db="EMBL/GenBank/DDBJ databases">
        <title>Draft genome sequence of Ancylomarina sp. M1P.</title>
        <authorList>
            <person name="Yadav S."/>
            <person name="Villanueva L."/>
            <person name="Damste J.S.S."/>
        </authorList>
    </citation>
    <scope>NUCLEOTIDE SEQUENCE [LARGE SCALE GENOMIC DNA]</scope>
    <source>
        <strain evidence="2 3">M1P</strain>
    </source>
</reference>
<evidence type="ECO:0000313" key="3">
    <source>
        <dbReference type="Proteomes" id="UP000285794"/>
    </source>
</evidence>
<keyword evidence="1" id="KW-0472">Membrane</keyword>
<keyword evidence="1" id="KW-1133">Transmembrane helix</keyword>
<accession>A0A425XWR5</accession>
<organism evidence="2 3">
    <name type="scientific">Ancylomarina euxinus</name>
    <dbReference type="NCBI Taxonomy" id="2283627"/>
    <lineage>
        <taxon>Bacteria</taxon>
        <taxon>Pseudomonadati</taxon>
        <taxon>Bacteroidota</taxon>
        <taxon>Bacteroidia</taxon>
        <taxon>Marinilabiliales</taxon>
        <taxon>Marinifilaceae</taxon>
        <taxon>Ancylomarina</taxon>
    </lineage>
</organism>
<proteinExistence type="predicted"/>
<gene>
    <name evidence="2" type="ORF">DWB61_16940</name>
</gene>
<evidence type="ECO:0000256" key="1">
    <source>
        <dbReference type="SAM" id="Phobius"/>
    </source>
</evidence>
<dbReference type="Proteomes" id="UP000285794">
    <property type="component" value="Unassembled WGS sequence"/>
</dbReference>
<comment type="caution">
    <text evidence="2">The sequence shown here is derived from an EMBL/GenBank/DDBJ whole genome shotgun (WGS) entry which is preliminary data.</text>
</comment>
<sequence length="248" mass="29275">MKTNDIAIVILSCDKFKVTWEPCIDHFFGAWLNCPYPVYLLNNFIESDDERVHDLLVGEDLNWSDTLKKGLLKIEEKRVFFIFDDSFITKIDLDEVKLIFETAIENDFESVTLRKNPFGEGVKCNDKLYKISSNAKYRNSLFLNLFKKEVLIDLLKSGENAWQFEKDGNERSKNINFYSVYNTKLTTYHHGIVKGKWLPKTYNYLLKSGYLLEDNHFSSFSYLEMICMNFYAFLFFTLNKFKHKLGLK</sequence>
<keyword evidence="3" id="KW-1185">Reference proteome</keyword>
<dbReference type="AlphaFoldDB" id="A0A425XWR5"/>